<dbReference type="Pfam" id="PF10214">
    <property type="entry name" value="Rrn6_beta-prop"/>
    <property type="match status" value="1"/>
</dbReference>
<evidence type="ECO:0000313" key="4">
    <source>
        <dbReference type="Proteomes" id="UP000193560"/>
    </source>
</evidence>
<feature type="region of interest" description="Disordered" evidence="1">
    <location>
        <begin position="757"/>
        <end position="805"/>
    </location>
</feature>
<evidence type="ECO:0000256" key="1">
    <source>
        <dbReference type="SAM" id="MobiDB-lite"/>
    </source>
</evidence>
<dbReference type="Proteomes" id="UP000193560">
    <property type="component" value="Unassembled WGS sequence"/>
</dbReference>
<feature type="compositionally biased region" description="Polar residues" evidence="1">
    <location>
        <begin position="762"/>
        <end position="778"/>
    </location>
</feature>
<dbReference type="SUPFAM" id="SSF50978">
    <property type="entry name" value="WD40 repeat-like"/>
    <property type="match status" value="1"/>
</dbReference>
<proteinExistence type="predicted"/>
<organism evidence="3 4">
    <name type="scientific">Absidia repens</name>
    <dbReference type="NCBI Taxonomy" id="90262"/>
    <lineage>
        <taxon>Eukaryota</taxon>
        <taxon>Fungi</taxon>
        <taxon>Fungi incertae sedis</taxon>
        <taxon>Mucoromycota</taxon>
        <taxon>Mucoromycotina</taxon>
        <taxon>Mucoromycetes</taxon>
        <taxon>Mucorales</taxon>
        <taxon>Cunninghamellaceae</taxon>
        <taxon>Absidia</taxon>
    </lineage>
</organism>
<keyword evidence="4" id="KW-1185">Reference proteome</keyword>
<reference evidence="3 4" key="1">
    <citation type="submission" date="2016-07" db="EMBL/GenBank/DDBJ databases">
        <title>Pervasive Adenine N6-methylation of Active Genes in Fungi.</title>
        <authorList>
            <consortium name="DOE Joint Genome Institute"/>
            <person name="Mondo S.J."/>
            <person name="Dannebaum R.O."/>
            <person name="Kuo R.C."/>
            <person name="Labutti K."/>
            <person name="Haridas S."/>
            <person name="Kuo A."/>
            <person name="Salamov A."/>
            <person name="Ahrendt S.R."/>
            <person name="Lipzen A."/>
            <person name="Sullivan W."/>
            <person name="Andreopoulos W.B."/>
            <person name="Clum A."/>
            <person name="Lindquist E."/>
            <person name="Daum C."/>
            <person name="Ramamoorthy G.K."/>
            <person name="Gryganskyi A."/>
            <person name="Culley D."/>
            <person name="Magnuson J.K."/>
            <person name="James T.Y."/>
            <person name="O'Malley M.A."/>
            <person name="Stajich J.E."/>
            <person name="Spatafora J.W."/>
            <person name="Visel A."/>
            <person name="Grigoriev I.V."/>
        </authorList>
    </citation>
    <scope>NUCLEOTIDE SEQUENCE [LARGE SCALE GENOMIC DNA]</scope>
    <source>
        <strain evidence="3 4">NRRL 1336</strain>
    </source>
</reference>
<gene>
    <name evidence="3" type="ORF">BCR42DRAFT_414547</name>
</gene>
<dbReference type="AlphaFoldDB" id="A0A1X2IJD3"/>
<dbReference type="OrthoDB" id="2382881at2759"/>
<name>A0A1X2IJD3_9FUNG</name>
<accession>A0A1X2IJD3</accession>
<dbReference type="GO" id="GO:0001650">
    <property type="term" value="C:fibrillar center"/>
    <property type="evidence" value="ECO:0007669"/>
    <property type="project" value="TreeGrafter"/>
</dbReference>
<sequence length="805" mass="92669">MNFNKYDQRLPLVDPFEFGDKATLQNGTWQSIEQEEQVIPPTNTYMPHPLLFIKKSKNDKTKKYKPSLQQLRYKEQLEQYGGIINEQGHMEPLNDKNHNYHYNPFRSNSYAIGRLGKETYMVLPCGEFLTELRLVLMKTQNFSLKDDDGCVWTSDHDIPLGLLSSTLWTEMEYPILQIRISTALDVTNANVDTMIIGVRTIQNISMFKIVRDQQSSFSLELLHCFDPSIGNLDAPLCRPAHIVMSPYFGHQYAFVADDGYVAVFDILQMTPNNPNGVIYETDLQMVEGSRSHSRRWKSCVFGPHPRTLIVSSSRHAAILDFKTDKIYPEKLLYSCSDDQRIYCLESLESMYTFQFCISTKDRIIVMDTRYPNQPIISWKHHFNDSPPTFMELVKDPLNSDIVNILAWPLQQDSVIHLQYQYNGRLEFVSEDEPPYIKPAIFSRPNFIMLETYKTMFSYLHERIPVIGTALKTEILRCTETGQTKELAVIFRLLNNGAVYAQRFVTMDETYPDFDRPPPTRRKQHHLGWHLDASSQQHLYQFALGDGILEAYQKVKEHDHLHRHSMYHMWNSSAFFKGIMDRAITSKLSVQKTGVELHGSDILKVDFPTSIQTQHGFWQLNRQSLEEFDYDGNMDSAYQAISNNACNTLGNYNQIQKMNRDILNHYFASDMFARLMIYLPAPPAITTSTTDTNDQQFKYLRRKDETFEPTPSTLLMAHDWNISDSSSPTLKRRASTTVHSQEIGLPPAISSSFADISHGKDSAMTTNNDDFTSISTQPSAGAFANRKRSSTEPKKKKKKKVVSGFM</sequence>
<comment type="caution">
    <text evidence="3">The sequence shown here is derived from an EMBL/GenBank/DDBJ whole genome shotgun (WGS) entry which is preliminary data.</text>
</comment>
<feature type="compositionally biased region" description="Basic residues" evidence="1">
    <location>
        <begin position="793"/>
        <end position="805"/>
    </location>
</feature>
<dbReference type="STRING" id="90262.A0A1X2IJD3"/>
<protein>
    <recommendedName>
        <fullName evidence="2">RRN6 beta-propeller domain-containing protein</fullName>
    </recommendedName>
</protein>
<evidence type="ECO:0000259" key="2">
    <source>
        <dbReference type="Pfam" id="PF10214"/>
    </source>
</evidence>
<dbReference type="PANTHER" id="PTHR15319:SF1">
    <property type="entry name" value="TATA BOX-BINDING PROTEIN-ASSOCIATED FACTOR RNA POLYMERASE I SUBUNIT C"/>
    <property type="match status" value="1"/>
</dbReference>
<evidence type="ECO:0000313" key="3">
    <source>
        <dbReference type="EMBL" id="ORZ17404.1"/>
    </source>
</evidence>
<feature type="domain" description="RRN6 beta-propeller" evidence="2">
    <location>
        <begin position="120"/>
        <end position="385"/>
    </location>
</feature>
<dbReference type="InterPro" id="IPR038801">
    <property type="entry name" value="TAF1C"/>
</dbReference>
<dbReference type="EMBL" id="MCGE01000010">
    <property type="protein sequence ID" value="ORZ17404.1"/>
    <property type="molecule type" value="Genomic_DNA"/>
</dbReference>
<dbReference type="InterPro" id="IPR036322">
    <property type="entry name" value="WD40_repeat_dom_sf"/>
</dbReference>
<dbReference type="PANTHER" id="PTHR15319">
    <property type="entry name" value="TATA BOX-BINDING PROTEIN ASSOCIATED FACTOR RNA POLYMERASE I SUBUNIT C"/>
    <property type="match status" value="1"/>
</dbReference>
<dbReference type="GO" id="GO:0001164">
    <property type="term" value="F:RNA polymerase I core promoter sequence-specific DNA binding"/>
    <property type="evidence" value="ECO:0007669"/>
    <property type="project" value="TreeGrafter"/>
</dbReference>
<dbReference type="InterPro" id="IPR048535">
    <property type="entry name" value="RRN6_beta-prop"/>
</dbReference>